<dbReference type="EMBL" id="JAXOVC010000010">
    <property type="protein sequence ID" value="KAK4496164.1"/>
    <property type="molecule type" value="Genomic_DNA"/>
</dbReference>
<reference evidence="5 6" key="1">
    <citation type="journal article" date="2023" name="G3 (Bethesda)">
        <title>A chromosome-level genome assembly of Zasmidium syzygii isolated from banana leaves.</title>
        <authorList>
            <person name="van Westerhoven A.C."/>
            <person name="Mehrabi R."/>
            <person name="Talebi R."/>
            <person name="Steentjes M.B.F."/>
            <person name="Corcolon B."/>
            <person name="Chong P.A."/>
            <person name="Kema G.H.J."/>
            <person name="Seidl M.F."/>
        </authorList>
    </citation>
    <scope>NUCLEOTIDE SEQUENCE [LARGE SCALE GENOMIC DNA]</scope>
    <source>
        <strain evidence="5 6">P124</strain>
    </source>
</reference>
<dbReference type="PANTHER" id="PTHR46865">
    <property type="entry name" value="OXIDOREDUCTASE-RELATED"/>
    <property type="match status" value="1"/>
</dbReference>
<name>A0ABR0E414_ZASCE</name>
<comment type="caution">
    <text evidence="5">The sequence shown here is derived from an EMBL/GenBank/DDBJ whole genome shotgun (WGS) entry which is preliminary data.</text>
</comment>
<evidence type="ECO:0000256" key="2">
    <source>
        <dbReference type="ARBA" id="ARBA00022827"/>
    </source>
</evidence>
<dbReference type="Gene3D" id="3.50.50.60">
    <property type="entry name" value="FAD/NAD(P)-binding domain"/>
    <property type="match status" value="1"/>
</dbReference>
<protein>
    <recommendedName>
        <fullName evidence="4">FAD-binding domain-containing protein</fullName>
    </recommendedName>
</protein>
<keyword evidence="2" id="KW-0274">FAD</keyword>
<dbReference type="Pfam" id="PF01494">
    <property type="entry name" value="FAD_binding_3"/>
    <property type="match status" value="1"/>
</dbReference>
<evidence type="ECO:0000313" key="6">
    <source>
        <dbReference type="Proteomes" id="UP001305779"/>
    </source>
</evidence>
<proteinExistence type="predicted"/>
<evidence type="ECO:0000313" key="5">
    <source>
        <dbReference type="EMBL" id="KAK4496164.1"/>
    </source>
</evidence>
<dbReference type="Proteomes" id="UP001305779">
    <property type="component" value="Unassembled WGS sequence"/>
</dbReference>
<evidence type="ECO:0000256" key="1">
    <source>
        <dbReference type="ARBA" id="ARBA00022630"/>
    </source>
</evidence>
<dbReference type="PANTHER" id="PTHR46865:SF2">
    <property type="entry name" value="MONOOXYGENASE"/>
    <property type="match status" value="1"/>
</dbReference>
<evidence type="ECO:0000256" key="3">
    <source>
        <dbReference type="ARBA" id="ARBA00023002"/>
    </source>
</evidence>
<dbReference type="InterPro" id="IPR051704">
    <property type="entry name" value="FAD_aromatic-hydroxylase"/>
</dbReference>
<evidence type="ECO:0000259" key="4">
    <source>
        <dbReference type="Pfam" id="PF01494"/>
    </source>
</evidence>
<accession>A0ABR0E414</accession>
<dbReference type="PRINTS" id="PR00420">
    <property type="entry name" value="RNGMNOXGNASE"/>
</dbReference>
<keyword evidence="6" id="KW-1185">Reference proteome</keyword>
<feature type="domain" description="FAD-binding" evidence="4">
    <location>
        <begin position="5"/>
        <end position="358"/>
    </location>
</feature>
<dbReference type="InterPro" id="IPR036188">
    <property type="entry name" value="FAD/NAD-bd_sf"/>
</dbReference>
<dbReference type="SUPFAM" id="SSF51905">
    <property type="entry name" value="FAD/NAD(P)-binding domain"/>
    <property type="match status" value="1"/>
</dbReference>
<sequence length="426" mass="45989">MADKKILIVGASVAGPMAAFWLAKTGADITVIERHEAMRDGGQNVDIRTTGVTVIHKVPEMEARIRAAAAPLAGMTVLGSKGQSILTIKGSGDPKQQSLMSEYEVFRDRLSGIIYDFTKDLPNVRYVFGEQVKSMSQDEKGVDVEFLNGNLPQSRYDLVVAADGATSRTRALAFNCKVRDHMSSMNAWAAYSTIDKNLLNGSKEGQLTTSTPGRGIILLPDHDSEHNRVLLMGSHGSDKSSIMPLFRRAVKDGDGALKAFLGEFYRGHGRDEILTAVQQSTKLYASEAAQVKVPSLYTGRIVLVGDAGYAAGPVGTGTSLAITGGYILAGELHKHPEDLATGLQSYSDRMRPIVQDMQQIPPGFPGIMTPQAAWALNFRNAVLRVVSYLMVLSDFLPISSSLGWVAGLYASAFGTDKYSMPDYTFG</sequence>
<keyword evidence="3" id="KW-0560">Oxidoreductase</keyword>
<keyword evidence="1" id="KW-0285">Flavoprotein</keyword>
<organism evidence="5 6">
    <name type="scientific">Zasmidium cellare</name>
    <name type="common">Wine cellar mold</name>
    <name type="synonym">Racodium cellare</name>
    <dbReference type="NCBI Taxonomy" id="395010"/>
    <lineage>
        <taxon>Eukaryota</taxon>
        <taxon>Fungi</taxon>
        <taxon>Dikarya</taxon>
        <taxon>Ascomycota</taxon>
        <taxon>Pezizomycotina</taxon>
        <taxon>Dothideomycetes</taxon>
        <taxon>Dothideomycetidae</taxon>
        <taxon>Mycosphaerellales</taxon>
        <taxon>Mycosphaerellaceae</taxon>
        <taxon>Zasmidium</taxon>
    </lineage>
</organism>
<gene>
    <name evidence="5" type="ORF">PRZ48_012144</name>
</gene>
<dbReference type="InterPro" id="IPR002938">
    <property type="entry name" value="FAD-bd"/>
</dbReference>